<name>A0ABT2HB66_9MICO</name>
<reference evidence="1" key="1">
    <citation type="submission" date="2022-08" db="EMBL/GenBank/DDBJ databases">
        <authorList>
            <person name="Deng Y."/>
            <person name="Han X.-F."/>
            <person name="Zhang Y.-Q."/>
        </authorList>
    </citation>
    <scope>NUCLEOTIDE SEQUENCE</scope>
    <source>
        <strain evidence="1">CPCC 203386</strain>
    </source>
</reference>
<sequence length="68" mass="8028">EEGLLRWELVNTITHLVDGRFEYKKHDPALQFRGSWNQKIYEMPAQKDVTPDDIPKRATAETIEIKFL</sequence>
<comment type="caution">
    <text evidence="1">The sequence shown here is derived from an EMBL/GenBank/DDBJ whole genome shotgun (WGS) entry which is preliminary data.</text>
</comment>
<evidence type="ECO:0000313" key="1">
    <source>
        <dbReference type="EMBL" id="MCS5737147.1"/>
    </source>
</evidence>
<accession>A0ABT2HB66</accession>
<feature type="non-terminal residue" evidence="1">
    <location>
        <position position="1"/>
    </location>
</feature>
<organism evidence="1 2">
    <name type="scientific">Herbiconiux daphne</name>
    <dbReference type="NCBI Taxonomy" id="2970914"/>
    <lineage>
        <taxon>Bacteria</taxon>
        <taxon>Bacillati</taxon>
        <taxon>Actinomycetota</taxon>
        <taxon>Actinomycetes</taxon>
        <taxon>Micrococcales</taxon>
        <taxon>Microbacteriaceae</taxon>
        <taxon>Herbiconiux</taxon>
    </lineage>
</organism>
<dbReference type="Pfam" id="PF13353">
    <property type="entry name" value="Fer4_12"/>
    <property type="match status" value="1"/>
</dbReference>
<keyword evidence="2" id="KW-1185">Reference proteome</keyword>
<evidence type="ECO:0000313" key="2">
    <source>
        <dbReference type="Proteomes" id="UP001165586"/>
    </source>
</evidence>
<protein>
    <submittedName>
        <fullName evidence="1">Uncharacterized protein</fullName>
    </submittedName>
</protein>
<gene>
    <name evidence="1" type="ORF">N1032_25805</name>
</gene>
<proteinExistence type="predicted"/>
<dbReference type="EMBL" id="JANLCJ010000452">
    <property type="protein sequence ID" value="MCS5737147.1"/>
    <property type="molecule type" value="Genomic_DNA"/>
</dbReference>
<dbReference type="Proteomes" id="UP001165586">
    <property type="component" value="Unassembled WGS sequence"/>
</dbReference>
<dbReference type="RefSeq" id="WP_331486071.1">
    <property type="nucleotide sequence ID" value="NZ_JANLCJ010000452.1"/>
</dbReference>